<dbReference type="EMBL" id="LNIX01000001">
    <property type="protein sequence ID" value="OXA61316.1"/>
    <property type="molecule type" value="Genomic_DNA"/>
</dbReference>
<keyword evidence="3" id="KW-1185">Reference proteome</keyword>
<dbReference type="AlphaFoldDB" id="A0A226EXH3"/>
<proteinExistence type="predicted"/>
<reference evidence="2 3" key="1">
    <citation type="submission" date="2015-12" db="EMBL/GenBank/DDBJ databases">
        <title>The genome of Folsomia candida.</title>
        <authorList>
            <person name="Faddeeva A."/>
            <person name="Derks M.F."/>
            <person name="Anvar Y."/>
            <person name="Smit S."/>
            <person name="Van Straalen N."/>
            <person name="Roelofs D."/>
        </authorList>
    </citation>
    <scope>NUCLEOTIDE SEQUENCE [LARGE SCALE GENOMIC DNA]</scope>
    <source>
        <strain evidence="2 3">VU population</strain>
        <tissue evidence="2">Whole body</tissue>
    </source>
</reference>
<protein>
    <submittedName>
        <fullName evidence="2">Uncharacterized protein</fullName>
    </submittedName>
</protein>
<organism evidence="2 3">
    <name type="scientific">Folsomia candida</name>
    <name type="common">Springtail</name>
    <dbReference type="NCBI Taxonomy" id="158441"/>
    <lineage>
        <taxon>Eukaryota</taxon>
        <taxon>Metazoa</taxon>
        <taxon>Ecdysozoa</taxon>
        <taxon>Arthropoda</taxon>
        <taxon>Hexapoda</taxon>
        <taxon>Collembola</taxon>
        <taxon>Entomobryomorpha</taxon>
        <taxon>Isotomoidea</taxon>
        <taxon>Isotomidae</taxon>
        <taxon>Proisotominae</taxon>
        <taxon>Folsomia</taxon>
    </lineage>
</organism>
<sequence>MSDAEDKSIDYRWLRLRPLNPNLLTDDDDSDLDESTKRKEIIDPSKASAARNLRPRNSSTKTGRSYDATCSGCDADARSIALCCDQQEIVKVLAKTKRVKEKVFPSLPQKSEGVVTRSQTKGAFERTQTNKEDRSPRVCSVNIKIKKHGKLKHSRIIESRPTSQSHMNDTTPRAEAPFRIRRHSTMRVKNKHEDYEDPEWTPKMNSNQKRHKMSFRLRAQQPGFWSVTPETPSSSSVNGKTKSLVSAWLAESSTPTRRKRGRPCIPRRLWAHIESSVSSSDCESTVPAKINRPVIQRKYLKNARKDNAAQSFDSGSSQSSEIYADILSQHTLQQNHTQCDGSQQPKVETVDLSESCSLRSVVHQQYECDDGNEVASSSPQNS</sequence>
<feature type="region of interest" description="Disordered" evidence="1">
    <location>
        <begin position="188"/>
        <end position="208"/>
    </location>
</feature>
<evidence type="ECO:0000256" key="1">
    <source>
        <dbReference type="SAM" id="MobiDB-lite"/>
    </source>
</evidence>
<dbReference type="Proteomes" id="UP000198287">
    <property type="component" value="Unassembled WGS sequence"/>
</dbReference>
<evidence type="ECO:0000313" key="2">
    <source>
        <dbReference type="EMBL" id="OXA61316.1"/>
    </source>
</evidence>
<comment type="caution">
    <text evidence="2">The sequence shown here is derived from an EMBL/GenBank/DDBJ whole genome shotgun (WGS) entry which is preliminary data.</text>
</comment>
<evidence type="ECO:0000313" key="3">
    <source>
        <dbReference type="Proteomes" id="UP000198287"/>
    </source>
</evidence>
<gene>
    <name evidence="2" type="ORF">Fcan01_00988</name>
</gene>
<accession>A0A226EXH3</accession>
<name>A0A226EXH3_FOLCA</name>
<feature type="region of interest" description="Disordered" evidence="1">
    <location>
        <begin position="43"/>
        <end position="68"/>
    </location>
</feature>